<organism evidence="2 3">
    <name type="scientific">Riccia sorocarpa</name>
    <dbReference type="NCBI Taxonomy" id="122646"/>
    <lineage>
        <taxon>Eukaryota</taxon>
        <taxon>Viridiplantae</taxon>
        <taxon>Streptophyta</taxon>
        <taxon>Embryophyta</taxon>
        <taxon>Marchantiophyta</taxon>
        <taxon>Marchantiopsida</taxon>
        <taxon>Marchantiidae</taxon>
        <taxon>Marchantiales</taxon>
        <taxon>Ricciaceae</taxon>
        <taxon>Riccia</taxon>
    </lineage>
</organism>
<feature type="compositionally biased region" description="Polar residues" evidence="1">
    <location>
        <begin position="181"/>
        <end position="191"/>
    </location>
</feature>
<evidence type="ECO:0000313" key="2">
    <source>
        <dbReference type="EMBL" id="KAL3680262.1"/>
    </source>
</evidence>
<dbReference type="AlphaFoldDB" id="A0ABD3GP53"/>
<gene>
    <name evidence="2" type="ORF">R1sor_023218</name>
</gene>
<dbReference type="InterPro" id="IPR036691">
    <property type="entry name" value="Endo/exonu/phosph_ase_sf"/>
</dbReference>
<accession>A0ABD3GP53</accession>
<evidence type="ECO:0008006" key="4">
    <source>
        <dbReference type="Google" id="ProtNLM"/>
    </source>
</evidence>
<evidence type="ECO:0000256" key="1">
    <source>
        <dbReference type="SAM" id="MobiDB-lite"/>
    </source>
</evidence>
<keyword evidence="3" id="KW-1185">Reference proteome</keyword>
<feature type="compositionally biased region" description="Low complexity" evidence="1">
    <location>
        <begin position="170"/>
        <end position="180"/>
    </location>
</feature>
<sequence>MSELIGKHGDDCTLSQSLIDQLKKLSVATQEASPSSIVIRKKASSLTLVDKLEQEHRDKVLESKVTRIRDLLPEIFAAIAPVLRISPAAKILAVENPRATLLWDPSRQQPKVVTFEVEEDFAGARSCTLQLPVHFIDLEKSPANLAEEPPSTPTGHPQGPPSVGGLHRASSTSKESSTSSPAQHSSCANVSFGTGSSSKVNGAVREKACWSIVPFTSGAFQGAEFTSWPSQGGFQFPAAPVITEISPEKTPEASGTGSETIQSIRKETHISAARLEFLVNTFTSDYKVLAADSLGQRGGVAFLVHSSCSILDWRAVDYRIIWGHFVVGKVRIPLVNLYSPVESSWEQLISVLPPRMFLVAGDWNVVEQPFDSSSKSNWLSREETVSFFNFKTRFKLADARVLGCEQMGPKHTRTQFRDGRFIWSVLDRFYLPSSLFPNFKLNLIHHPDFPLSDHLSVSLLLSESYCPKPSPNKSVYFKIDPKVLQKPEVKNRIKEIWDTHDAGPCADPVQKYITAWRDVRAFLKEEQYRESQELASLDQKRLVLRNMSTALNFGGGDPTAFLQLTEEVRRLQACRTTT</sequence>
<name>A0ABD3GP53_9MARC</name>
<dbReference type="Gene3D" id="3.60.10.10">
    <property type="entry name" value="Endonuclease/exonuclease/phosphatase"/>
    <property type="match status" value="1"/>
</dbReference>
<protein>
    <recommendedName>
        <fullName evidence="4">Endonuclease/exonuclease/phosphatase domain-containing protein</fullName>
    </recommendedName>
</protein>
<comment type="caution">
    <text evidence="2">The sequence shown here is derived from an EMBL/GenBank/DDBJ whole genome shotgun (WGS) entry which is preliminary data.</text>
</comment>
<proteinExistence type="predicted"/>
<feature type="region of interest" description="Disordered" evidence="1">
    <location>
        <begin position="144"/>
        <end position="191"/>
    </location>
</feature>
<dbReference type="SUPFAM" id="SSF56219">
    <property type="entry name" value="DNase I-like"/>
    <property type="match status" value="1"/>
</dbReference>
<dbReference type="EMBL" id="JBJQOH010000007">
    <property type="protein sequence ID" value="KAL3680262.1"/>
    <property type="molecule type" value="Genomic_DNA"/>
</dbReference>
<dbReference type="Proteomes" id="UP001633002">
    <property type="component" value="Unassembled WGS sequence"/>
</dbReference>
<reference evidence="2 3" key="1">
    <citation type="submission" date="2024-09" db="EMBL/GenBank/DDBJ databases">
        <title>Chromosome-scale assembly of Riccia sorocarpa.</title>
        <authorList>
            <person name="Paukszto L."/>
        </authorList>
    </citation>
    <scope>NUCLEOTIDE SEQUENCE [LARGE SCALE GENOMIC DNA]</scope>
    <source>
        <strain evidence="2">LP-2024</strain>
        <tissue evidence="2">Aerial parts of the thallus</tissue>
    </source>
</reference>
<evidence type="ECO:0000313" key="3">
    <source>
        <dbReference type="Proteomes" id="UP001633002"/>
    </source>
</evidence>